<dbReference type="EMBL" id="CANTUO010000003">
    <property type="protein sequence ID" value="CAI5758528.1"/>
    <property type="molecule type" value="Genomic_DNA"/>
</dbReference>
<evidence type="ECO:0000256" key="2">
    <source>
        <dbReference type="SAM" id="SignalP"/>
    </source>
</evidence>
<organism evidence="3 4">
    <name type="scientific">Candida verbasci</name>
    <dbReference type="NCBI Taxonomy" id="1227364"/>
    <lineage>
        <taxon>Eukaryota</taxon>
        <taxon>Fungi</taxon>
        <taxon>Dikarya</taxon>
        <taxon>Ascomycota</taxon>
        <taxon>Saccharomycotina</taxon>
        <taxon>Pichiomycetes</taxon>
        <taxon>Debaryomycetaceae</taxon>
        <taxon>Candida/Lodderomyces clade</taxon>
        <taxon>Candida</taxon>
    </lineage>
</organism>
<keyword evidence="1" id="KW-1133">Transmembrane helix</keyword>
<feature type="signal peptide" evidence="2">
    <location>
        <begin position="1"/>
        <end position="18"/>
    </location>
</feature>
<proteinExistence type="predicted"/>
<dbReference type="OrthoDB" id="4017506at2759"/>
<evidence type="ECO:0000313" key="3">
    <source>
        <dbReference type="EMBL" id="CAI5758528.1"/>
    </source>
</evidence>
<feature type="transmembrane region" description="Helical" evidence="1">
    <location>
        <begin position="295"/>
        <end position="315"/>
    </location>
</feature>
<gene>
    <name evidence="3" type="ORF">CANVERA_P3040</name>
</gene>
<feature type="transmembrane region" description="Helical" evidence="1">
    <location>
        <begin position="336"/>
        <end position="353"/>
    </location>
</feature>
<keyword evidence="1" id="KW-0472">Membrane</keyword>
<keyword evidence="4" id="KW-1185">Reference proteome</keyword>
<accession>A0A9W4TW62</accession>
<comment type="caution">
    <text evidence="3">The sequence shown here is derived from an EMBL/GenBank/DDBJ whole genome shotgun (WGS) entry which is preliminary data.</text>
</comment>
<keyword evidence="2" id="KW-0732">Signal</keyword>
<feature type="transmembrane region" description="Helical" evidence="1">
    <location>
        <begin position="175"/>
        <end position="197"/>
    </location>
</feature>
<evidence type="ECO:0000313" key="4">
    <source>
        <dbReference type="Proteomes" id="UP001152885"/>
    </source>
</evidence>
<dbReference type="Proteomes" id="UP001152885">
    <property type="component" value="Unassembled WGS sequence"/>
</dbReference>
<feature type="chain" id="PRO_5040793107" evidence="2">
    <location>
        <begin position="19"/>
        <end position="413"/>
    </location>
</feature>
<keyword evidence="1" id="KW-0812">Transmembrane</keyword>
<dbReference type="AlphaFoldDB" id="A0A9W4TW62"/>
<name>A0A9W4TW62_9ASCO</name>
<reference evidence="3" key="1">
    <citation type="submission" date="2022-12" db="EMBL/GenBank/DDBJ databases">
        <authorList>
            <person name="Brejova B."/>
        </authorList>
    </citation>
    <scope>NUCLEOTIDE SEQUENCE</scope>
</reference>
<protein>
    <submittedName>
        <fullName evidence="3">Uncharacterized protein</fullName>
    </submittedName>
</protein>
<feature type="transmembrane region" description="Helical" evidence="1">
    <location>
        <begin position="145"/>
        <end position="163"/>
    </location>
</feature>
<evidence type="ECO:0000256" key="1">
    <source>
        <dbReference type="SAM" id="Phobius"/>
    </source>
</evidence>
<sequence>MKFNILALLLSLISAVYCQRVIHLSSHSNTILFDIDQSNTTIQFEKTLGDANTPVLLFKYDKIKDLNLPNFDYLVSNSKLNEYYLIDEGFSIPNDIEDVYQDTLIEEISFKIVNPGTYIIYTPPVKPFEYKVSINEAGFFGKFDQIVFCLVNIFYNFLIHRLFKGNTKMYSMTRNIILCKVALFSISFILLFFNFQIFKYTEILNGSAEDLFTILFLMGYGTTMEKIPKSSYFSILFIIFPNFLNRFLDLKEDYKHLITINNSHYNIICGILGNEKFDGMQWLDRMKKEKKIGQFAPIIAALFGLSKSFKCYIFIKYMRRTMREMSENGPKTRFKVSVFLWLFSWSFIVAGLSPTPSNYSSFINIKDYSGIAKDVLLKSLRNKYILYYLDEFHWFIFWLIWYNYKDGKIDKIE</sequence>
<feature type="transmembrane region" description="Helical" evidence="1">
    <location>
        <begin position="385"/>
        <end position="404"/>
    </location>
</feature>